<reference evidence="2" key="1">
    <citation type="submission" date="2017-09" db="EMBL/GenBank/DDBJ databases">
        <title>Depth-based differentiation of microbial function through sediment-hosted aquifers and enrichment of novel symbionts in the deep terrestrial subsurface.</title>
        <authorList>
            <person name="Probst A.J."/>
            <person name="Ladd B."/>
            <person name="Jarett J.K."/>
            <person name="Geller-Mcgrath D.E."/>
            <person name="Sieber C.M.K."/>
            <person name="Emerson J.B."/>
            <person name="Anantharaman K."/>
            <person name="Thomas B.C."/>
            <person name="Malmstrom R."/>
            <person name="Stieglmeier M."/>
            <person name="Klingl A."/>
            <person name="Woyke T."/>
            <person name="Ryan C.M."/>
            <person name="Banfield J.F."/>
        </authorList>
    </citation>
    <scope>NUCLEOTIDE SEQUENCE [LARGE SCALE GENOMIC DNA]</scope>
</reference>
<evidence type="ECO:0000313" key="2">
    <source>
        <dbReference type="Proteomes" id="UP000230108"/>
    </source>
</evidence>
<dbReference type="EMBL" id="PFLF01000078">
    <property type="protein sequence ID" value="PIY68871.1"/>
    <property type="molecule type" value="Genomic_DNA"/>
</dbReference>
<dbReference type="AlphaFoldDB" id="A0A2M7QCC2"/>
<accession>A0A2M7QCC2</accession>
<proteinExistence type="predicted"/>
<gene>
    <name evidence="1" type="ORF">COY90_03730</name>
</gene>
<sequence length="452" mass="51216">MVQERGKMIFSMSETLRSLPDIEFPTNPIERMGLVLSGAINSGPKSTLVMLFPSSREYIENSDLTASFREVVSKSKTPFADATSSWLIPYCKYSLEDVGLVAQILEIDHAGVVIPIGYRLTEAGEKYGVPAAARALYFESQYKDISLYKVFGQTASRGKEKLTSKVRAPALRAEILLCLEDNKDSQLSVKRIKSLISPQHELEAVEAALSTLEREKCVKITKSPSAHYMAYELSGKQDLVPSKYIKGEQSIDIMNCAKSICLTNGTVTTEDIFDALYAKYQSKQKDPYRFKRYIREILSKLVKYGFLKKQGKWKWAELFIENTEKGSIISHEFLSPLLSIMQEQDSEENARIVNVVRGDLSAYALNAIDRYYPHSPGYMRKHMAEVDSQILMLLAIDQAVQEGLTMNDFVELTGEKPKSLSHRLDKLIKRKLIRIEGKTKSHGYRYFIIPQQ</sequence>
<organism evidence="1 2">
    <name type="scientific">Candidatus Roizmanbacteria bacterium CG_4_10_14_0_8_um_filter_39_9</name>
    <dbReference type="NCBI Taxonomy" id="1974829"/>
    <lineage>
        <taxon>Bacteria</taxon>
        <taxon>Candidatus Roizmaniibacteriota</taxon>
    </lineage>
</organism>
<comment type="caution">
    <text evidence="1">The sequence shown here is derived from an EMBL/GenBank/DDBJ whole genome shotgun (WGS) entry which is preliminary data.</text>
</comment>
<dbReference type="Proteomes" id="UP000230108">
    <property type="component" value="Unassembled WGS sequence"/>
</dbReference>
<name>A0A2M7QCC2_9BACT</name>
<evidence type="ECO:0000313" key="1">
    <source>
        <dbReference type="EMBL" id="PIY68871.1"/>
    </source>
</evidence>
<protein>
    <submittedName>
        <fullName evidence="1">Uncharacterized protein</fullName>
    </submittedName>
</protein>